<reference evidence="2 3" key="1">
    <citation type="submission" date="2021-07" db="EMBL/GenBank/DDBJ databases">
        <title>The Aristolochia fimbriata genome: insights into angiosperm evolution, floral development and chemical biosynthesis.</title>
        <authorList>
            <person name="Jiao Y."/>
        </authorList>
    </citation>
    <scope>NUCLEOTIDE SEQUENCE [LARGE SCALE GENOMIC DNA]</scope>
    <source>
        <strain evidence="2">IBCAS-2021</strain>
        <tissue evidence="2">Leaf</tissue>
    </source>
</reference>
<protein>
    <submittedName>
        <fullName evidence="2">Uncharacterized protein</fullName>
    </submittedName>
</protein>
<comment type="caution">
    <text evidence="2">The sequence shown here is derived from an EMBL/GenBank/DDBJ whole genome shotgun (WGS) entry which is preliminary data.</text>
</comment>
<sequence length="85" mass="9426">MTHAEVTGALTKCQSGTRPKHTDSDHELPNHNIRLPNKTDVKVTVRLSSSSVLIGRDSTTADAMETTRKLKTSPQLSWMNPNKKK</sequence>
<dbReference type="AlphaFoldDB" id="A0AAV7F194"/>
<name>A0AAV7F194_ARIFI</name>
<evidence type="ECO:0000313" key="2">
    <source>
        <dbReference type="EMBL" id="KAG9453557.1"/>
    </source>
</evidence>
<proteinExistence type="predicted"/>
<evidence type="ECO:0000256" key="1">
    <source>
        <dbReference type="SAM" id="MobiDB-lite"/>
    </source>
</evidence>
<keyword evidence="3" id="KW-1185">Reference proteome</keyword>
<feature type="region of interest" description="Disordered" evidence="1">
    <location>
        <begin position="1"/>
        <end position="34"/>
    </location>
</feature>
<organism evidence="2 3">
    <name type="scientific">Aristolochia fimbriata</name>
    <name type="common">White veined hardy Dutchman's pipe vine</name>
    <dbReference type="NCBI Taxonomy" id="158543"/>
    <lineage>
        <taxon>Eukaryota</taxon>
        <taxon>Viridiplantae</taxon>
        <taxon>Streptophyta</taxon>
        <taxon>Embryophyta</taxon>
        <taxon>Tracheophyta</taxon>
        <taxon>Spermatophyta</taxon>
        <taxon>Magnoliopsida</taxon>
        <taxon>Magnoliidae</taxon>
        <taxon>Piperales</taxon>
        <taxon>Aristolochiaceae</taxon>
        <taxon>Aristolochia</taxon>
    </lineage>
</organism>
<feature type="region of interest" description="Disordered" evidence="1">
    <location>
        <begin position="63"/>
        <end position="85"/>
    </location>
</feature>
<evidence type="ECO:0000313" key="3">
    <source>
        <dbReference type="Proteomes" id="UP000825729"/>
    </source>
</evidence>
<feature type="compositionally biased region" description="Polar residues" evidence="1">
    <location>
        <begin position="72"/>
        <end position="85"/>
    </location>
</feature>
<dbReference type="EMBL" id="JAINDJ010000003">
    <property type="protein sequence ID" value="KAG9453557.1"/>
    <property type="molecule type" value="Genomic_DNA"/>
</dbReference>
<gene>
    <name evidence="2" type="ORF">H6P81_006461</name>
</gene>
<accession>A0AAV7F194</accession>
<feature type="compositionally biased region" description="Basic and acidic residues" evidence="1">
    <location>
        <begin position="20"/>
        <end position="29"/>
    </location>
</feature>
<dbReference type="Proteomes" id="UP000825729">
    <property type="component" value="Unassembled WGS sequence"/>
</dbReference>